<reference evidence="4" key="2">
    <citation type="submission" date="2025-09" db="UniProtKB">
        <authorList>
            <consortium name="Ensembl"/>
        </authorList>
    </citation>
    <scope>IDENTIFICATION</scope>
</reference>
<dbReference type="PANTHER" id="PTHR14614">
    <property type="entry name" value="HEPATOCELLULAR CARCINOMA-ASSOCIATED ANTIGEN"/>
    <property type="match status" value="1"/>
</dbReference>
<dbReference type="Gene3D" id="3.40.50.150">
    <property type="entry name" value="Vaccinia Virus protein VP39"/>
    <property type="match status" value="2"/>
</dbReference>
<dbReference type="SUPFAM" id="SSF53335">
    <property type="entry name" value="S-adenosyl-L-methionine-dependent methyltransferases"/>
    <property type="match status" value="2"/>
</dbReference>
<feature type="compositionally biased region" description="Acidic residues" evidence="3">
    <location>
        <begin position="61"/>
        <end position="90"/>
    </location>
</feature>
<dbReference type="GeneTree" id="ENSGT00940000156596"/>
<evidence type="ECO:0000256" key="2">
    <source>
        <dbReference type="ARBA" id="ARBA00022691"/>
    </source>
</evidence>
<protein>
    <submittedName>
        <fullName evidence="4">Uncharacterized protein</fullName>
    </submittedName>
</protein>
<evidence type="ECO:0000313" key="4">
    <source>
        <dbReference type="Ensembl" id="ENSLBEP00000016798.1"/>
    </source>
</evidence>
<dbReference type="AlphaFoldDB" id="A0A3Q3FBJ8"/>
<organism evidence="4 5">
    <name type="scientific">Labrus bergylta</name>
    <name type="common">ballan wrasse</name>
    <dbReference type="NCBI Taxonomy" id="56723"/>
    <lineage>
        <taxon>Eukaryota</taxon>
        <taxon>Metazoa</taxon>
        <taxon>Chordata</taxon>
        <taxon>Craniata</taxon>
        <taxon>Vertebrata</taxon>
        <taxon>Euteleostomi</taxon>
        <taxon>Actinopterygii</taxon>
        <taxon>Neopterygii</taxon>
        <taxon>Teleostei</taxon>
        <taxon>Neoteleostei</taxon>
        <taxon>Acanthomorphata</taxon>
        <taxon>Eupercaria</taxon>
        <taxon>Labriformes</taxon>
        <taxon>Labridae</taxon>
        <taxon>Labrus</taxon>
    </lineage>
</organism>
<keyword evidence="2" id="KW-0949">S-adenosyl-L-methionine</keyword>
<dbReference type="InParanoid" id="A0A3Q3FBJ8"/>
<feature type="compositionally biased region" description="Acidic residues" evidence="3">
    <location>
        <begin position="392"/>
        <end position="406"/>
    </location>
</feature>
<dbReference type="STRING" id="56723.ENSLBEP00000016798"/>
<keyword evidence="1" id="KW-0489">Methyltransferase</keyword>
<keyword evidence="1" id="KW-0808">Transferase</keyword>
<accession>A0A3Q3FBJ8</accession>
<proteinExistence type="predicted"/>
<dbReference type="GO" id="GO:0008168">
    <property type="term" value="F:methyltransferase activity"/>
    <property type="evidence" value="ECO:0007669"/>
    <property type="project" value="UniProtKB-KW"/>
</dbReference>
<reference evidence="4" key="1">
    <citation type="submission" date="2025-08" db="UniProtKB">
        <authorList>
            <consortium name="Ensembl"/>
        </authorList>
    </citation>
    <scope>IDENTIFICATION</scope>
</reference>
<sequence>MGVSCRMLCLYNLALRSPDACAIASQVFYCRSTQQQNKGIYMATLFSYNVEEISSVRIREECEEEEEEEEEEECEEVEEDIEDKDEEDKEEEKGKMPLKTKGEGPNVNSDHSDLDESAIQKHQKPAWAPCFYCKVGREVYSYVGQKIVIEEGLDSFAGMIWPAALTLCHYLDTNREQISLTDKAVLEIGAGTGLVSIVATLLGAWVTATDLPEVLNNLRVNLNRNTRGYCRHTPQVAALSWGYDLMHTYPSSVYHYDYVLAADVVYHHDFLDELLVTMKHFCRPGTTLIWSNKVRFETDLTFTENFKKAFNTTLLAEDGEMKIFMATCRGEGGVGIETQDLLSETEEVKRGEAEDDAEPRNGNTEKCKGQELHFSRPKGGDNNEENKHESGEKEEEKEEEEEDDEGIKEITVLKDDSFIEHDKDQPEINGTSSYSARDEDGPGHANIKTTALQQATPLSWIPSINYRLNKISTIMSGRHFHSGVHRLLWSSDVASRASVTASDLPDVLGNLQANVIRNTRGRCRHMPQVDVLSWGYDLDRTHPSSVYHYDYVLAADVVYHHDFLDELLVTMKHFCRPGTTLIWANKVRFETDLTFTENFKKAFYTTLLAEDGEMKYSWQHVERERQVKVSRLKGPA</sequence>
<feature type="compositionally biased region" description="Basic and acidic residues" evidence="3">
    <location>
        <begin position="363"/>
        <end position="391"/>
    </location>
</feature>
<keyword evidence="5" id="KW-1185">Reference proteome</keyword>
<dbReference type="Proteomes" id="UP000261660">
    <property type="component" value="Unplaced"/>
</dbReference>
<dbReference type="InterPro" id="IPR029063">
    <property type="entry name" value="SAM-dependent_MTases_sf"/>
</dbReference>
<evidence type="ECO:0000313" key="5">
    <source>
        <dbReference type="Proteomes" id="UP000261660"/>
    </source>
</evidence>
<dbReference type="PANTHER" id="PTHR14614:SF13">
    <property type="entry name" value="PROTEIN-LYSINE METHYLTRANSFERASE METTL21C"/>
    <property type="match status" value="1"/>
</dbReference>
<evidence type="ECO:0000256" key="1">
    <source>
        <dbReference type="ARBA" id="ARBA00022603"/>
    </source>
</evidence>
<dbReference type="GO" id="GO:0032259">
    <property type="term" value="P:methylation"/>
    <property type="evidence" value="ECO:0007669"/>
    <property type="project" value="UniProtKB-KW"/>
</dbReference>
<feature type="region of interest" description="Disordered" evidence="3">
    <location>
        <begin position="59"/>
        <end position="113"/>
    </location>
</feature>
<dbReference type="Pfam" id="PF10294">
    <property type="entry name" value="Methyltransf_16"/>
    <property type="match status" value="2"/>
</dbReference>
<evidence type="ECO:0000256" key="3">
    <source>
        <dbReference type="SAM" id="MobiDB-lite"/>
    </source>
</evidence>
<dbReference type="Ensembl" id="ENSLBET00000017745.1">
    <property type="protein sequence ID" value="ENSLBEP00000016798.1"/>
    <property type="gene ID" value="ENSLBEG00000012968.1"/>
</dbReference>
<name>A0A3Q3FBJ8_9LABR</name>
<feature type="region of interest" description="Disordered" evidence="3">
    <location>
        <begin position="335"/>
        <end position="443"/>
    </location>
</feature>
<dbReference type="InterPro" id="IPR019410">
    <property type="entry name" value="Methyltransf_16"/>
</dbReference>
<feature type="compositionally biased region" description="Basic and acidic residues" evidence="3">
    <location>
        <begin position="407"/>
        <end position="426"/>
    </location>
</feature>